<evidence type="ECO:0000313" key="2">
    <source>
        <dbReference type="Proteomes" id="UP000534294"/>
    </source>
</evidence>
<accession>A0A7W7YKD4</accession>
<dbReference type="GO" id="GO:0030254">
    <property type="term" value="P:protein secretion by the type III secretion system"/>
    <property type="evidence" value="ECO:0007669"/>
    <property type="project" value="InterPro"/>
</dbReference>
<organism evidence="1 2">
    <name type="scientific">Prosthecobacter dejongeii</name>
    <dbReference type="NCBI Taxonomy" id="48465"/>
    <lineage>
        <taxon>Bacteria</taxon>
        <taxon>Pseudomonadati</taxon>
        <taxon>Verrucomicrobiota</taxon>
        <taxon>Verrucomicrobiia</taxon>
        <taxon>Verrucomicrobiales</taxon>
        <taxon>Verrucomicrobiaceae</taxon>
        <taxon>Prosthecobacter</taxon>
    </lineage>
</organism>
<gene>
    <name evidence="1" type="ORF">HNQ64_001968</name>
</gene>
<evidence type="ECO:0008006" key="3">
    <source>
        <dbReference type="Google" id="ProtNLM"/>
    </source>
</evidence>
<dbReference type="AlphaFoldDB" id="A0A7W7YKD4"/>
<name>A0A7W7YKD4_9BACT</name>
<protein>
    <recommendedName>
        <fullName evidence="3">Tir chaperone protein (CesT) family protein</fullName>
    </recommendedName>
</protein>
<dbReference type="SUPFAM" id="SSF69635">
    <property type="entry name" value="Type III secretory system chaperone-like"/>
    <property type="match status" value="1"/>
</dbReference>
<keyword evidence="2" id="KW-1185">Reference proteome</keyword>
<dbReference type="InterPro" id="IPR010261">
    <property type="entry name" value="Tir_chaperone"/>
</dbReference>
<dbReference type="Pfam" id="PF05932">
    <property type="entry name" value="CesT"/>
    <property type="match status" value="1"/>
</dbReference>
<dbReference type="EMBL" id="JACHIF010000003">
    <property type="protein sequence ID" value="MBB5037719.1"/>
    <property type="molecule type" value="Genomic_DNA"/>
</dbReference>
<dbReference type="Gene3D" id="3.30.1460.10">
    <property type="match status" value="1"/>
</dbReference>
<reference evidence="1 2" key="1">
    <citation type="submission" date="2020-08" db="EMBL/GenBank/DDBJ databases">
        <title>Genomic Encyclopedia of Type Strains, Phase IV (KMG-IV): sequencing the most valuable type-strain genomes for metagenomic binning, comparative biology and taxonomic classification.</title>
        <authorList>
            <person name="Goeker M."/>
        </authorList>
    </citation>
    <scope>NUCLEOTIDE SEQUENCE [LARGE SCALE GENOMIC DNA]</scope>
    <source>
        <strain evidence="1 2">DSM 12251</strain>
    </source>
</reference>
<comment type="caution">
    <text evidence="1">The sequence shown here is derived from an EMBL/GenBank/DDBJ whole genome shotgun (WGS) entry which is preliminary data.</text>
</comment>
<evidence type="ECO:0000313" key="1">
    <source>
        <dbReference type="EMBL" id="MBB5037719.1"/>
    </source>
</evidence>
<proteinExistence type="predicted"/>
<sequence length="144" mass="16203">MNFISPPSTSLREALAVFCDEVGLSVPEPKPNGVYALWLEDHELRFSLQKNAQVILLGVIGRVDDLVARRQTSSQHLLTSCLTLHAARFSKLSGEEILSLEPETDELILWRSLAEQDLSIPTFLQAAEALVNELEFWKNWLTQS</sequence>
<dbReference type="Proteomes" id="UP000534294">
    <property type="component" value="Unassembled WGS sequence"/>
</dbReference>
<dbReference type="RefSeq" id="WP_184207858.1">
    <property type="nucleotide sequence ID" value="NZ_JACHIF010000003.1"/>
</dbReference>